<accession>A0A076EW62</accession>
<keyword evidence="1" id="KW-0460">Magnesium</keyword>
<dbReference type="GO" id="GO:0000103">
    <property type="term" value="P:sulfate assimilation"/>
    <property type="evidence" value="ECO:0007669"/>
    <property type="project" value="TreeGrafter"/>
</dbReference>
<comment type="cofactor">
    <cofactor evidence="1">
        <name>Mg(2+)</name>
        <dbReference type="ChEBI" id="CHEBI:18420"/>
    </cofactor>
</comment>
<keyword evidence="1" id="KW-0479">Metal-binding</keyword>
<feature type="binding site" evidence="1">
    <location>
        <position position="63"/>
    </location>
    <ligand>
        <name>Mg(2+)</name>
        <dbReference type="ChEBI" id="CHEBI:18420"/>
        <label>1</label>
        <note>catalytic</note>
    </ligand>
</feature>
<feature type="domain" description="DUF8021" evidence="2">
    <location>
        <begin position="258"/>
        <end position="366"/>
    </location>
</feature>
<dbReference type="PANTHER" id="PTHR43028:SF5">
    <property type="entry name" value="3'(2'),5'-BISPHOSPHATE NUCLEOTIDASE 1"/>
    <property type="match status" value="1"/>
</dbReference>
<dbReference type="eggNOG" id="COG1218">
    <property type="taxonomic scope" value="Bacteria"/>
</dbReference>
<dbReference type="GO" id="GO:0050427">
    <property type="term" value="P:3'-phosphoadenosine 5'-phosphosulfate metabolic process"/>
    <property type="evidence" value="ECO:0007669"/>
    <property type="project" value="TreeGrafter"/>
</dbReference>
<evidence type="ECO:0000313" key="4">
    <source>
        <dbReference type="Proteomes" id="UP000028488"/>
    </source>
</evidence>
<organism evidence="3 4">
    <name type="scientific">Rhodococcus opacus</name>
    <name type="common">Nocardia opaca</name>
    <dbReference type="NCBI Taxonomy" id="37919"/>
    <lineage>
        <taxon>Bacteria</taxon>
        <taxon>Bacillati</taxon>
        <taxon>Actinomycetota</taxon>
        <taxon>Actinomycetes</taxon>
        <taxon>Mycobacteriales</taxon>
        <taxon>Nocardiaceae</taxon>
        <taxon>Rhodococcus</taxon>
    </lineage>
</organism>
<dbReference type="AlphaFoldDB" id="A0A076EW62"/>
<dbReference type="Gene3D" id="3.40.190.80">
    <property type="match status" value="1"/>
</dbReference>
<gene>
    <name evidence="3" type="ORF">EP51_35295</name>
</gene>
<feature type="binding site" evidence="1">
    <location>
        <position position="81"/>
    </location>
    <ligand>
        <name>Mg(2+)</name>
        <dbReference type="ChEBI" id="CHEBI:18420"/>
        <label>1</label>
        <note>catalytic</note>
    </ligand>
</feature>
<dbReference type="SUPFAM" id="SSF56655">
    <property type="entry name" value="Carbohydrate phosphatase"/>
    <property type="match status" value="1"/>
</dbReference>
<dbReference type="PANTHER" id="PTHR43028">
    <property type="entry name" value="3'(2'),5'-BISPHOSPHATE NUCLEOTIDASE 1"/>
    <property type="match status" value="1"/>
</dbReference>
<name>A0A076EW62_RHOOP</name>
<evidence type="ECO:0000313" key="3">
    <source>
        <dbReference type="EMBL" id="AII09628.1"/>
    </source>
</evidence>
<dbReference type="Proteomes" id="UP000028488">
    <property type="component" value="Chromosome"/>
</dbReference>
<sequence>MITDARLAADIASGAGALLLDIRTAGLGSADGRELGRRGDVAADAFILGKLSAERPDDAILSEESADDRSRLESSRVWIIDPLDGSKEYGLPGHSDWAVHVALWERGRGITAAAVAQPALGAVYASDDDSHAVHAEQLPARPRIVVSASRPPVFVDAVATEIGAEVTTMGSAGAKAMAVLRGDVDAYIHAGGQWEWDSAAPVGVAAAAGLHCSRIDGTPLDYNESHPYLPDLLICRPELARPLLAAIATHATDTADSGRVAMARAYIDALVSHDATKVRLADNAWRVENGQHTGESGAFIRDELENGLQYQAIQAVRELSFHEWGDNVVARFVLDLGATPTEVTSVRITEHFDIPAGAIQSVMAIIEPSAIERENR</sequence>
<protein>
    <submittedName>
        <fullName evidence="3">2', 3'-cyclic nucleotide 2'-phosphodiesterase</fullName>
    </submittedName>
</protein>
<dbReference type="GO" id="GO:0008441">
    <property type="term" value="F:3'(2'),5'-bisphosphate nucleotidase activity"/>
    <property type="evidence" value="ECO:0007669"/>
    <property type="project" value="TreeGrafter"/>
</dbReference>
<dbReference type="EMBL" id="CP008947">
    <property type="protein sequence ID" value="AII09628.1"/>
    <property type="molecule type" value="Genomic_DNA"/>
</dbReference>
<feature type="binding site" evidence="1">
    <location>
        <position position="197"/>
    </location>
    <ligand>
        <name>Mg(2+)</name>
        <dbReference type="ChEBI" id="CHEBI:18420"/>
        <label>1</label>
        <note>catalytic</note>
    </ligand>
</feature>
<dbReference type="InterPro" id="IPR058334">
    <property type="entry name" value="DUF8021"/>
</dbReference>
<dbReference type="CDD" id="cd01638">
    <property type="entry name" value="CysQ"/>
    <property type="match status" value="1"/>
</dbReference>
<proteinExistence type="predicted"/>
<dbReference type="RefSeq" id="WP_128641811.1">
    <property type="nucleotide sequence ID" value="NZ_CP008947.1"/>
</dbReference>
<dbReference type="Pfam" id="PF00459">
    <property type="entry name" value="Inositol_P"/>
    <property type="match status" value="1"/>
</dbReference>
<dbReference type="Pfam" id="PF26061">
    <property type="entry name" value="DUF8021"/>
    <property type="match status" value="1"/>
</dbReference>
<dbReference type="GO" id="GO:0046872">
    <property type="term" value="F:metal ion binding"/>
    <property type="evidence" value="ECO:0007669"/>
    <property type="project" value="UniProtKB-KW"/>
</dbReference>
<evidence type="ECO:0000256" key="1">
    <source>
        <dbReference type="PIRSR" id="PIRSR600760-2"/>
    </source>
</evidence>
<evidence type="ECO:0000259" key="2">
    <source>
        <dbReference type="Pfam" id="PF26061"/>
    </source>
</evidence>
<feature type="binding site" evidence="1">
    <location>
        <position position="84"/>
    </location>
    <ligand>
        <name>Mg(2+)</name>
        <dbReference type="ChEBI" id="CHEBI:18420"/>
        <label>1</label>
        <note>catalytic</note>
    </ligand>
</feature>
<reference evidence="3 4" key="1">
    <citation type="submission" date="2014-07" db="EMBL/GenBank/DDBJ databases">
        <title>Genome Sequence of Rhodococcus opacus Strain R7, a Biodegrader of Mono- and Polycyclic Aromatic Hydrocarbons.</title>
        <authorList>
            <person name="Di Gennaro P."/>
            <person name="Zampolli J."/>
            <person name="Presti I."/>
            <person name="Cappelletti M."/>
            <person name="D'Ursi P."/>
            <person name="Orro A."/>
            <person name="Mezzelani A."/>
            <person name="Milanesi L."/>
        </authorList>
    </citation>
    <scope>NUCLEOTIDE SEQUENCE [LARGE SCALE GENOMIC DNA]</scope>
    <source>
        <strain evidence="3 4">R7</strain>
    </source>
</reference>
<feature type="binding site" evidence="1">
    <location>
        <position position="83"/>
    </location>
    <ligand>
        <name>Mg(2+)</name>
        <dbReference type="ChEBI" id="CHEBI:18420"/>
        <label>1</label>
        <note>catalytic</note>
    </ligand>
</feature>
<dbReference type="InterPro" id="IPR050725">
    <property type="entry name" value="CysQ/Inositol_MonoPase"/>
</dbReference>
<dbReference type="Gene3D" id="3.30.540.10">
    <property type="entry name" value="Fructose-1,6-Bisphosphatase, subunit A, domain 1"/>
    <property type="match status" value="1"/>
</dbReference>
<dbReference type="InterPro" id="IPR000760">
    <property type="entry name" value="Inositol_monophosphatase-like"/>
</dbReference>